<accession>A0A0L0VJX3</accession>
<evidence type="ECO:0000313" key="2">
    <source>
        <dbReference type="Proteomes" id="UP000054564"/>
    </source>
</evidence>
<evidence type="ECO:0000313" key="1">
    <source>
        <dbReference type="EMBL" id="KNE99575.1"/>
    </source>
</evidence>
<dbReference type="AlphaFoldDB" id="A0A0L0VJX3"/>
<comment type="caution">
    <text evidence="1">The sequence shown here is derived from an EMBL/GenBank/DDBJ whole genome shotgun (WGS) entry which is preliminary data.</text>
</comment>
<reference evidence="2" key="1">
    <citation type="submission" date="2014-03" db="EMBL/GenBank/DDBJ databases">
        <title>The Genome Sequence of Puccinia striiformis f. sp. tritici PST-78.</title>
        <authorList>
            <consortium name="The Broad Institute Genome Sequencing Platform"/>
            <person name="Cuomo C."/>
            <person name="Hulbert S."/>
            <person name="Chen X."/>
            <person name="Walker B."/>
            <person name="Young S.K."/>
            <person name="Zeng Q."/>
            <person name="Gargeya S."/>
            <person name="Fitzgerald M."/>
            <person name="Haas B."/>
            <person name="Abouelleil A."/>
            <person name="Alvarado L."/>
            <person name="Arachchi H.M."/>
            <person name="Berlin A.M."/>
            <person name="Chapman S.B."/>
            <person name="Goldberg J."/>
            <person name="Griggs A."/>
            <person name="Gujja S."/>
            <person name="Hansen M."/>
            <person name="Howarth C."/>
            <person name="Imamovic A."/>
            <person name="Larimer J."/>
            <person name="McCowan C."/>
            <person name="Montmayeur A."/>
            <person name="Murphy C."/>
            <person name="Neiman D."/>
            <person name="Pearson M."/>
            <person name="Priest M."/>
            <person name="Roberts A."/>
            <person name="Saif S."/>
            <person name="Shea T."/>
            <person name="Sisk P."/>
            <person name="Sykes S."/>
            <person name="Wortman J."/>
            <person name="Nusbaum C."/>
            <person name="Birren B."/>
        </authorList>
    </citation>
    <scope>NUCLEOTIDE SEQUENCE [LARGE SCALE GENOMIC DNA]</scope>
    <source>
        <strain evidence="2">race PST-78</strain>
    </source>
</reference>
<dbReference type="EMBL" id="AJIL01000045">
    <property type="protein sequence ID" value="KNE99575.1"/>
    <property type="molecule type" value="Genomic_DNA"/>
</dbReference>
<organism evidence="1 2">
    <name type="scientific">Puccinia striiformis f. sp. tritici PST-78</name>
    <dbReference type="NCBI Taxonomy" id="1165861"/>
    <lineage>
        <taxon>Eukaryota</taxon>
        <taxon>Fungi</taxon>
        <taxon>Dikarya</taxon>
        <taxon>Basidiomycota</taxon>
        <taxon>Pucciniomycotina</taxon>
        <taxon>Pucciniomycetes</taxon>
        <taxon>Pucciniales</taxon>
        <taxon>Pucciniaceae</taxon>
        <taxon>Puccinia</taxon>
    </lineage>
</organism>
<proteinExistence type="predicted"/>
<name>A0A0L0VJX3_9BASI</name>
<protein>
    <submittedName>
        <fullName evidence="1">Uncharacterized protein</fullName>
    </submittedName>
</protein>
<dbReference type="Proteomes" id="UP000054564">
    <property type="component" value="Unassembled WGS sequence"/>
</dbReference>
<gene>
    <name evidence="1" type="ORF">PSTG_07289</name>
</gene>
<dbReference type="OrthoDB" id="2499600at2759"/>
<keyword evidence="2" id="KW-1185">Reference proteome</keyword>
<sequence>MSSQNNNILNTSNSSPILKKKTQWRKDSGTWGEISGQLKDKVIDLNGKAINSFSSIAHEVIQLVGSGKTSYSIYTIEKNLEIAFGNFDWELKRLINSIDDLVPLTSRAASLGLQVSERIYKEHYRLQVFQDRQPLWAKLLDQTSKRGKQLHQDLRLTTRSIQTARALHTSLEEVKSDLVSYQNHVSHFKAVISGWHLADHGLSAKDKLESMKLTINQLQGTISSAKQNSKMKEARVNVDL</sequence>